<dbReference type="Proteomes" id="UP000054248">
    <property type="component" value="Unassembled WGS sequence"/>
</dbReference>
<reference evidence="2" key="2">
    <citation type="submission" date="2015-01" db="EMBL/GenBank/DDBJ databases">
        <title>Evolutionary Origins and Diversification of the Mycorrhizal Mutualists.</title>
        <authorList>
            <consortium name="DOE Joint Genome Institute"/>
            <consortium name="Mycorrhizal Genomics Consortium"/>
            <person name="Kohler A."/>
            <person name="Kuo A."/>
            <person name="Nagy L.G."/>
            <person name="Floudas D."/>
            <person name="Copeland A."/>
            <person name="Barry K.W."/>
            <person name="Cichocki N."/>
            <person name="Veneault-Fourrey C."/>
            <person name="LaButti K."/>
            <person name="Lindquist E.A."/>
            <person name="Lipzen A."/>
            <person name="Lundell T."/>
            <person name="Morin E."/>
            <person name="Murat C."/>
            <person name="Riley R."/>
            <person name="Ohm R."/>
            <person name="Sun H."/>
            <person name="Tunlid A."/>
            <person name="Henrissat B."/>
            <person name="Grigoriev I.V."/>
            <person name="Hibbett D.S."/>
            <person name="Martin F."/>
        </authorList>
    </citation>
    <scope>NUCLEOTIDE SEQUENCE [LARGE SCALE GENOMIC DNA]</scope>
    <source>
        <strain evidence="2">MUT 4182</strain>
    </source>
</reference>
<organism evidence="1 2">
    <name type="scientific">Tulasnella calospora MUT 4182</name>
    <dbReference type="NCBI Taxonomy" id="1051891"/>
    <lineage>
        <taxon>Eukaryota</taxon>
        <taxon>Fungi</taxon>
        <taxon>Dikarya</taxon>
        <taxon>Basidiomycota</taxon>
        <taxon>Agaricomycotina</taxon>
        <taxon>Agaricomycetes</taxon>
        <taxon>Cantharellales</taxon>
        <taxon>Tulasnellaceae</taxon>
        <taxon>Tulasnella</taxon>
    </lineage>
</organism>
<evidence type="ECO:0000313" key="2">
    <source>
        <dbReference type="Proteomes" id="UP000054248"/>
    </source>
</evidence>
<sequence length="305" mass="34751">MPTTVLMFDSHGNFATEVFQQQARKIRNAQNVILKGRELDRLENYFKYLAQTKDSNDPAVVELWPSGLFEEVIDILSTPLSQDLRGHLTLYHITLLTLNDILRSPWSRNPQAKAYLRSRVPAILKEQHFAYGLPMGEEFKFKFRDSLLGVFGMVLMEFADDGLQTNLHADILLGFVFDYYFGLTPPAQGEYSAYGARVILFDYSEEAFRRDPAPYLTGVLARRGEKDVAERYIELAKKAGNGKLLDSESSWNLLTHLITVRPLQTRLLKEAKVHVTAIETLWTEMSSSSGDRMFEAINSIIVFSN</sequence>
<accession>A0A0C3KM48</accession>
<dbReference type="HOGENOM" id="CLU_912747_0_0_1"/>
<dbReference type="EMBL" id="KN823110">
    <property type="protein sequence ID" value="KIO22418.1"/>
    <property type="molecule type" value="Genomic_DNA"/>
</dbReference>
<dbReference type="OrthoDB" id="3181916at2759"/>
<protein>
    <submittedName>
        <fullName evidence="1">Uncharacterized protein</fullName>
    </submittedName>
</protein>
<proteinExistence type="predicted"/>
<name>A0A0C3KM48_9AGAM</name>
<evidence type="ECO:0000313" key="1">
    <source>
        <dbReference type="EMBL" id="KIO22418.1"/>
    </source>
</evidence>
<gene>
    <name evidence="1" type="ORF">M407DRAFT_9949</name>
</gene>
<reference evidence="1 2" key="1">
    <citation type="submission" date="2014-04" db="EMBL/GenBank/DDBJ databases">
        <authorList>
            <consortium name="DOE Joint Genome Institute"/>
            <person name="Kuo A."/>
            <person name="Girlanda M."/>
            <person name="Perotto S."/>
            <person name="Kohler A."/>
            <person name="Nagy L.G."/>
            <person name="Floudas D."/>
            <person name="Copeland A."/>
            <person name="Barry K.W."/>
            <person name="Cichocki N."/>
            <person name="Veneault-Fourrey C."/>
            <person name="LaButti K."/>
            <person name="Lindquist E.A."/>
            <person name="Lipzen A."/>
            <person name="Lundell T."/>
            <person name="Morin E."/>
            <person name="Murat C."/>
            <person name="Sun H."/>
            <person name="Tunlid A."/>
            <person name="Henrissat B."/>
            <person name="Grigoriev I.V."/>
            <person name="Hibbett D.S."/>
            <person name="Martin F."/>
            <person name="Nordberg H.P."/>
            <person name="Cantor M.N."/>
            <person name="Hua S.X."/>
        </authorList>
    </citation>
    <scope>NUCLEOTIDE SEQUENCE [LARGE SCALE GENOMIC DNA]</scope>
    <source>
        <strain evidence="1 2">MUT 4182</strain>
    </source>
</reference>
<dbReference type="STRING" id="1051891.A0A0C3KM48"/>
<dbReference type="AlphaFoldDB" id="A0A0C3KM48"/>
<keyword evidence="2" id="KW-1185">Reference proteome</keyword>